<dbReference type="Proteomes" id="UP001243375">
    <property type="component" value="Unassembled WGS sequence"/>
</dbReference>
<reference evidence="1" key="1">
    <citation type="submission" date="2023-04" db="EMBL/GenBank/DDBJ databases">
        <title>Draft Genome sequencing of Naganishia species isolated from polar environments using Oxford Nanopore Technology.</title>
        <authorList>
            <person name="Leo P."/>
            <person name="Venkateswaran K."/>
        </authorList>
    </citation>
    <scope>NUCLEOTIDE SEQUENCE</scope>
    <source>
        <strain evidence="1">MNA-CCFEE 5425</strain>
    </source>
</reference>
<protein>
    <submittedName>
        <fullName evidence="1">Uncharacterized protein</fullName>
    </submittedName>
</protein>
<sequence length="1155" mass="128117">MAASDISDEQVWKQVRKCLSLDDEDETTPVPPFLFRPIKDFMLSNPEDDEFVIECSVPGRSDQPYGEVTCLEDLCFMDIRLKHDDRKPDGGVSIGLGSLDPFREHCKESGHKKARETRHEIRKKREARKAREAARNSTPPVSSRSHHQSSAMLAKTGSGSFGSLNERKPDIKPKPSDIKSKPSASNVKPAVDFSNSKPKISSGFGNNRVFRGSKRPIFVLSDSDDDDDLQVKSKRLKPTIPDVKPALPSIIPDVKPAVPASNQMQISSSSAATAVPSAPVASGPVTVAELDAAEQIAMCKKATTMAPFLTFPSKFDNLKQYLHYVGACQGINRPIAMKAVALFPELLPYASEIREAVRNTFRQQGRTLPDEQLEAPSAMSMLSNSLALQNMFPFNQPGLDLMGRMLGSASGVGLFGEDEAEAAENRRLAGRPADDLQTFFKDSLDDFSENVTVSDAATKLGLAHMNDLLPGMRVPLMPHQIIGVQWMVEKEKSKNHGGILADAMGLGKTIQTIATMIANPSTDPTCKTTLIVAPLALLEQWKLEIENKTYGQLRAYVFHGSNKNITKKQLKKYDVVLTTYGTLVQQFPPPEKKKKPKKPNDFIDDSGENDSEFTSNKAKHGPLALIYWYRVVLDEAAQIRNKRTRAAKACFELDALNRWVLSGTLIVNSLEVEKRAPKTACNRIQAILKFGCMRRTKDTLIDGKPLLQLPEKKVEIAEEDFDEDERALYTAIEQKVKLRFNRYLRAGTVLKNMRNVLIMILRLRQVCSHATLIVRKPGEAGHHDDLLLEADDERLTNHKAFRDNSQIDRDDEVGRARVFGGDALVEKLKAKLALRQTEDEAQQANGEDGDFQCVICFEPFLDNERITSCLHSCCLTCITDITKKHQDEVDSGMVAPGTKAHCPMCRESIDGDNIFVAAAFEAEVVVKSDDVKAEQDLLDELDLGSLTRSKGKGKGRAVDLDEDEEEPIILPSAKMRKTSSLVTGWLAANDEDKIVIFSQFVTFIELVRQDLEMQGIDSYTYTGSMSKIDRDATIANFTNPRKRVRVILISTKAGGVGLNLTIANKAICLDLAWNNATEQQAIDRIHRIGQTKPVEVHRIVIPNSVEQRILALQEKKAALAEGAYGEGKGVKLGRLSVQDLMALFDVRRDRADEEL</sequence>
<gene>
    <name evidence="1" type="ORF">QFC22_001537</name>
</gene>
<evidence type="ECO:0000313" key="1">
    <source>
        <dbReference type="EMBL" id="KAJ9123338.1"/>
    </source>
</evidence>
<accession>A0ACC2XH45</accession>
<keyword evidence="2" id="KW-1185">Reference proteome</keyword>
<proteinExistence type="predicted"/>
<organism evidence="1 2">
    <name type="scientific">Naganishia vaughanmartiniae</name>
    <dbReference type="NCBI Taxonomy" id="1424756"/>
    <lineage>
        <taxon>Eukaryota</taxon>
        <taxon>Fungi</taxon>
        <taxon>Dikarya</taxon>
        <taxon>Basidiomycota</taxon>
        <taxon>Agaricomycotina</taxon>
        <taxon>Tremellomycetes</taxon>
        <taxon>Filobasidiales</taxon>
        <taxon>Filobasidiaceae</taxon>
        <taxon>Naganishia</taxon>
    </lineage>
</organism>
<dbReference type="EMBL" id="JASBWU010000003">
    <property type="protein sequence ID" value="KAJ9123338.1"/>
    <property type="molecule type" value="Genomic_DNA"/>
</dbReference>
<comment type="caution">
    <text evidence="1">The sequence shown here is derived from an EMBL/GenBank/DDBJ whole genome shotgun (WGS) entry which is preliminary data.</text>
</comment>
<name>A0ACC2XH45_9TREE</name>
<evidence type="ECO:0000313" key="2">
    <source>
        <dbReference type="Proteomes" id="UP001243375"/>
    </source>
</evidence>